<keyword evidence="15" id="KW-0614">Plasmid</keyword>
<feature type="transmembrane region" description="Helical" evidence="12">
    <location>
        <begin position="294"/>
        <end position="316"/>
    </location>
</feature>
<dbReference type="InterPro" id="IPR011701">
    <property type="entry name" value="MFS"/>
</dbReference>
<keyword evidence="4" id="KW-1003">Cell membrane</keyword>
<feature type="transmembrane region" description="Helical" evidence="12">
    <location>
        <begin position="82"/>
        <end position="101"/>
    </location>
</feature>
<evidence type="ECO:0000256" key="9">
    <source>
        <dbReference type="ARBA" id="ARBA00023251"/>
    </source>
</evidence>
<reference evidence="14 16" key="1">
    <citation type="submission" date="2015-11" db="EMBL/GenBank/DDBJ databases">
        <title>Identification of large and diverse effector repertoires of 38 Legionella species.</title>
        <authorList>
            <person name="Burstein D."/>
            <person name="Amaro F."/>
            <person name="Zusman T."/>
            <person name="Lifshitz Z."/>
            <person name="Cohen O."/>
            <person name="Gilbert J.A."/>
            <person name="Pupko T."/>
            <person name="Shuman H.A."/>
            <person name="Segal G."/>
        </authorList>
    </citation>
    <scope>NUCLEOTIDE SEQUENCE [LARGE SCALE GENOMIC DNA]</scope>
    <source>
        <strain evidence="14 16">1762-AUS-E</strain>
    </source>
</reference>
<evidence type="ECO:0000256" key="12">
    <source>
        <dbReference type="SAM" id="Phobius"/>
    </source>
</evidence>
<dbReference type="KEGG" id="ladl:NCTC12735_01367"/>
<proteinExistence type="inferred from homology"/>
<evidence type="ECO:0000256" key="5">
    <source>
        <dbReference type="ARBA" id="ARBA00022519"/>
    </source>
</evidence>
<keyword evidence="9" id="KW-0046">Antibiotic resistance</keyword>
<protein>
    <recommendedName>
        <fullName evidence="11">Multidrug transporter MdfA</fullName>
    </recommendedName>
</protein>
<keyword evidence="3" id="KW-0813">Transport</keyword>
<evidence type="ECO:0000256" key="7">
    <source>
        <dbReference type="ARBA" id="ARBA00022989"/>
    </source>
</evidence>
<feature type="transmembrane region" description="Helical" evidence="12">
    <location>
        <begin position="227"/>
        <end position="254"/>
    </location>
</feature>
<reference evidence="15 17" key="2">
    <citation type="submission" date="2018-12" db="EMBL/GenBank/DDBJ databases">
        <authorList>
            <consortium name="Pathogen Informatics"/>
        </authorList>
    </citation>
    <scope>NUCLEOTIDE SEQUENCE [LARGE SCALE GENOMIC DNA]</scope>
    <source>
        <strain evidence="15 17">NCTC12735</strain>
        <plasmid evidence="17">20</plasmid>
    </source>
</reference>
<keyword evidence="5" id="KW-0997">Cell inner membrane</keyword>
<feature type="transmembrane region" description="Helical" evidence="12">
    <location>
        <begin position="322"/>
        <end position="346"/>
    </location>
</feature>
<dbReference type="PANTHER" id="PTHR23502:SF43">
    <property type="entry name" value="MULTIDRUG TRANSPORTER MDFA"/>
    <property type="match status" value="1"/>
</dbReference>
<evidence type="ECO:0000313" key="16">
    <source>
        <dbReference type="Proteomes" id="UP000054859"/>
    </source>
</evidence>
<feature type="transmembrane region" description="Helical" evidence="12">
    <location>
        <begin position="107"/>
        <end position="128"/>
    </location>
</feature>
<feature type="transmembrane region" description="Helical" evidence="12">
    <location>
        <begin position="140"/>
        <end position="164"/>
    </location>
</feature>
<feature type="transmembrane region" description="Helical" evidence="12">
    <location>
        <begin position="50"/>
        <end position="70"/>
    </location>
</feature>
<evidence type="ECO:0000256" key="1">
    <source>
        <dbReference type="ARBA" id="ARBA00004429"/>
    </source>
</evidence>
<feature type="transmembrane region" description="Helical" evidence="12">
    <location>
        <begin position="12"/>
        <end position="30"/>
    </location>
</feature>
<evidence type="ECO:0000256" key="2">
    <source>
        <dbReference type="ARBA" id="ARBA00011245"/>
    </source>
</evidence>
<comment type="subunit">
    <text evidence="2">Monomer.</text>
</comment>
<dbReference type="InterPro" id="IPR020846">
    <property type="entry name" value="MFS_dom"/>
</dbReference>
<evidence type="ECO:0000313" key="17">
    <source>
        <dbReference type="Proteomes" id="UP000281170"/>
    </source>
</evidence>
<keyword evidence="8 12" id="KW-0472">Membrane</keyword>
<sequence>MSNPLINISLRQAYWYASFLVLYEFLTYIANDMIMPGMIQVVSGFHGPESAVATSLTLYILGGASLQLFLGPLSDRFGRRPVMIFGAVLFFICTVFIAASQSMEQFLAARFFQGMGLCFIGVIGYATLQEIFAEMDAIRLIAIMANVSILAPLLGPVLGALFIHYFNWRFIFIVISCFALVALWGLWRFMPEPIGQRKRDGEMIQRSSLSPRVVLFNYLQLIKNKNFIFSSIALGVVGVPCVAWIALAPVILIADAKLSVITYGLLQIPVFGASIVGNWYLHKMTRKDTSLQKMIKSGTIVSVVSLVMMYILPLLFNASFLYIMPGLIVYFFGLSVSSAPLTRYALFVTSVTKGTASALMNMTALLIQAGGVELANILYQNHNNILFGLYCALCGFVFLVLVLGFNRSSRSKKCVIPTEKSPLS</sequence>
<dbReference type="EMBL" id="LR134429">
    <property type="protein sequence ID" value="VEH85732.1"/>
    <property type="molecule type" value="Genomic_DNA"/>
</dbReference>
<dbReference type="RefSeq" id="WP_058461757.1">
    <property type="nucleotide sequence ID" value="NZ_CAAAHS010000005.1"/>
</dbReference>
<evidence type="ECO:0000256" key="8">
    <source>
        <dbReference type="ARBA" id="ARBA00023136"/>
    </source>
</evidence>
<name>A0A0W0R4T9_9GAMM</name>
<dbReference type="Proteomes" id="UP000281170">
    <property type="component" value="Plasmid 20"/>
</dbReference>
<dbReference type="Gene3D" id="1.20.1720.10">
    <property type="entry name" value="Multidrug resistance protein D"/>
    <property type="match status" value="1"/>
</dbReference>
<evidence type="ECO:0000256" key="11">
    <source>
        <dbReference type="ARBA" id="ARBA00040126"/>
    </source>
</evidence>
<geneLocation type="plasmid" evidence="15 17">
    <name>20</name>
</geneLocation>
<evidence type="ECO:0000256" key="10">
    <source>
        <dbReference type="ARBA" id="ARBA00038406"/>
    </source>
</evidence>
<dbReference type="PANTHER" id="PTHR23502">
    <property type="entry name" value="MAJOR FACILITATOR SUPERFAMILY"/>
    <property type="match status" value="1"/>
</dbReference>
<feature type="transmembrane region" description="Helical" evidence="12">
    <location>
        <begin position="385"/>
        <end position="405"/>
    </location>
</feature>
<dbReference type="OrthoDB" id="9814303at2"/>
<evidence type="ECO:0000259" key="13">
    <source>
        <dbReference type="PROSITE" id="PS50850"/>
    </source>
</evidence>
<organism evidence="14 16">
    <name type="scientific">Legionella adelaidensis</name>
    <dbReference type="NCBI Taxonomy" id="45056"/>
    <lineage>
        <taxon>Bacteria</taxon>
        <taxon>Pseudomonadati</taxon>
        <taxon>Pseudomonadota</taxon>
        <taxon>Gammaproteobacteria</taxon>
        <taxon>Legionellales</taxon>
        <taxon>Legionellaceae</taxon>
        <taxon>Legionella</taxon>
    </lineage>
</organism>
<evidence type="ECO:0000256" key="3">
    <source>
        <dbReference type="ARBA" id="ARBA00022448"/>
    </source>
</evidence>
<dbReference type="Pfam" id="PF07690">
    <property type="entry name" value="MFS_1"/>
    <property type="match status" value="1"/>
</dbReference>
<keyword evidence="7 12" id="KW-1133">Transmembrane helix</keyword>
<dbReference type="GO" id="GO:0015385">
    <property type="term" value="F:sodium:proton antiporter activity"/>
    <property type="evidence" value="ECO:0007669"/>
    <property type="project" value="TreeGrafter"/>
</dbReference>
<dbReference type="InterPro" id="IPR036259">
    <property type="entry name" value="MFS_trans_sf"/>
</dbReference>
<dbReference type="InterPro" id="IPR005829">
    <property type="entry name" value="Sugar_transporter_CS"/>
</dbReference>
<evidence type="ECO:0000256" key="6">
    <source>
        <dbReference type="ARBA" id="ARBA00022692"/>
    </source>
</evidence>
<dbReference type="CDD" id="cd17320">
    <property type="entry name" value="MFS_MdfA_MDR_like"/>
    <property type="match status" value="1"/>
</dbReference>
<evidence type="ECO:0000313" key="14">
    <source>
        <dbReference type="EMBL" id="KTC66050.1"/>
    </source>
</evidence>
<dbReference type="EMBL" id="LNKA01000001">
    <property type="protein sequence ID" value="KTC66050.1"/>
    <property type="molecule type" value="Genomic_DNA"/>
</dbReference>
<evidence type="ECO:0000256" key="4">
    <source>
        <dbReference type="ARBA" id="ARBA00022475"/>
    </source>
</evidence>
<dbReference type="Proteomes" id="UP000054859">
    <property type="component" value="Unassembled WGS sequence"/>
</dbReference>
<feature type="domain" description="Major facilitator superfamily (MFS) profile" evidence="13">
    <location>
        <begin position="16"/>
        <end position="412"/>
    </location>
</feature>
<comment type="subcellular location">
    <subcellularLocation>
        <location evidence="1">Cell inner membrane</location>
        <topology evidence="1">Multi-pass membrane protein</topology>
    </subcellularLocation>
</comment>
<dbReference type="AlphaFoldDB" id="A0A0W0R4T9"/>
<dbReference type="GO" id="GO:0046677">
    <property type="term" value="P:response to antibiotic"/>
    <property type="evidence" value="ECO:0007669"/>
    <property type="project" value="UniProtKB-KW"/>
</dbReference>
<dbReference type="STRING" id="45056.Lade_0708"/>
<dbReference type="PATRIC" id="fig|45056.6.peg.731"/>
<dbReference type="PROSITE" id="PS00216">
    <property type="entry name" value="SUGAR_TRANSPORT_1"/>
    <property type="match status" value="1"/>
</dbReference>
<keyword evidence="6 12" id="KW-0812">Transmembrane</keyword>
<gene>
    <name evidence="14" type="primary">cmr</name>
    <name evidence="15" type="synonym">mdfA</name>
    <name evidence="14" type="ORF">Lade_0708</name>
    <name evidence="15" type="ORF">NCTC12735_01367</name>
</gene>
<dbReference type="GO" id="GO:1990961">
    <property type="term" value="P:xenobiotic detoxification by transmembrane export across the plasma membrane"/>
    <property type="evidence" value="ECO:0007669"/>
    <property type="project" value="TreeGrafter"/>
</dbReference>
<dbReference type="PROSITE" id="PS50850">
    <property type="entry name" value="MFS"/>
    <property type="match status" value="1"/>
</dbReference>
<comment type="similarity">
    <text evidence="10">Belongs to the major facilitator superfamily. MdfA family.</text>
</comment>
<feature type="transmembrane region" description="Helical" evidence="12">
    <location>
        <begin position="260"/>
        <end position="282"/>
    </location>
</feature>
<evidence type="ECO:0000313" key="15">
    <source>
        <dbReference type="EMBL" id="VEH85732.1"/>
    </source>
</evidence>
<accession>A0A0W0R4T9</accession>
<feature type="transmembrane region" description="Helical" evidence="12">
    <location>
        <begin position="170"/>
        <end position="189"/>
    </location>
</feature>
<dbReference type="SUPFAM" id="SSF103473">
    <property type="entry name" value="MFS general substrate transporter"/>
    <property type="match status" value="1"/>
</dbReference>
<keyword evidence="16" id="KW-1185">Reference proteome</keyword>
<dbReference type="GO" id="GO:0005886">
    <property type="term" value="C:plasma membrane"/>
    <property type="evidence" value="ECO:0007669"/>
    <property type="project" value="UniProtKB-SubCell"/>
</dbReference>